<dbReference type="Gene3D" id="1.10.150.240">
    <property type="entry name" value="Putative phosphatase, domain 2"/>
    <property type="match status" value="1"/>
</dbReference>
<dbReference type="InterPro" id="IPR023214">
    <property type="entry name" value="HAD_sf"/>
</dbReference>
<dbReference type="InterPro" id="IPR006439">
    <property type="entry name" value="HAD-SF_hydro_IA"/>
</dbReference>
<evidence type="ECO:0000256" key="1">
    <source>
        <dbReference type="ARBA" id="ARBA00000830"/>
    </source>
</evidence>
<dbReference type="GO" id="GO:0016787">
    <property type="term" value="F:hydrolase activity"/>
    <property type="evidence" value="ECO:0007669"/>
    <property type="project" value="UniProtKB-KW"/>
</dbReference>
<comment type="similarity">
    <text evidence="3">Belongs to the HAD-like hydrolase superfamily. CbbY/CbbZ/Gph/YieH family.</text>
</comment>
<dbReference type="InterPro" id="IPR041492">
    <property type="entry name" value="HAD_2"/>
</dbReference>
<reference evidence="5 6" key="1">
    <citation type="submission" date="2023-01" db="EMBL/GenBank/DDBJ databases">
        <title>Minimal conservation of predation-associated metabolite biosynthetic gene clusters underscores biosynthetic potential of Myxococcota including descriptions for ten novel species: Archangium lansinium sp. nov., Myxococcus landrumus sp. nov., Nannocystis bai.</title>
        <authorList>
            <person name="Ahearne A."/>
            <person name="Stevens C."/>
            <person name="Dowd S."/>
        </authorList>
    </citation>
    <scope>NUCLEOTIDE SEQUENCE [LARGE SCALE GENOMIC DNA]</scope>
    <source>
        <strain evidence="5 6">WIWO2</strain>
    </source>
</reference>
<organism evidence="5 6">
    <name type="scientific">Sorangium atrum</name>
    <dbReference type="NCBI Taxonomy" id="2995308"/>
    <lineage>
        <taxon>Bacteria</taxon>
        <taxon>Pseudomonadati</taxon>
        <taxon>Myxococcota</taxon>
        <taxon>Polyangia</taxon>
        <taxon>Polyangiales</taxon>
        <taxon>Polyangiaceae</taxon>
        <taxon>Sorangium</taxon>
    </lineage>
</organism>
<dbReference type="SFLD" id="SFLDG01135">
    <property type="entry name" value="C1.5.6:_HAD__Beta-PGM__Phospha"/>
    <property type="match status" value="1"/>
</dbReference>
<comment type="catalytic activity">
    <reaction evidence="1">
        <text>2-phosphoglycolate + H2O = glycolate + phosphate</text>
        <dbReference type="Rhea" id="RHEA:14369"/>
        <dbReference type="ChEBI" id="CHEBI:15377"/>
        <dbReference type="ChEBI" id="CHEBI:29805"/>
        <dbReference type="ChEBI" id="CHEBI:43474"/>
        <dbReference type="ChEBI" id="CHEBI:58033"/>
        <dbReference type="EC" id="3.1.3.18"/>
    </reaction>
</comment>
<gene>
    <name evidence="5" type="ORF">POL72_17875</name>
</gene>
<comment type="caution">
    <text evidence="5">The sequence shown here is derived from an EMBL/GenBank/DDBJ whole genome shotgun (WGS) entry which is preliminary data.</text>
</comment>
<keyword evidence="5" id="KW-0378">Hydrolase</keyword>
<dbReference type="NCBIfam" id="TIGR01509">
    <property type="entry name" value="HAD-SF-IA-v3"/>
    <property type="match status" value="1"/>
</dbReference>
<dbReference type="SFLD" id="SFLDG01129">
    <property type="entry name" value="C1.5:_HAD__Beta-PGM__Phosphata"/>
    <property type="match status" value="1"/>
</dbReference>
<keyword evidence="6" id="KW-1185">Reference proteome</keyword>
<evidence type="ECO:0000313" key="6">
    <source>
        <dbReference type="Proteomes" id="UP001217485"/>
    </source>
</evidence>
<dbReference type="InterPro" id="IPR036412">
    <property type="entry name" value="HAD-like_sf"/>
</dbReference>
<sequence length="256" mass="27408">MSCFYDIGVLAVPSVSEGAGVGSAAMLTPTVVVFDLDGTLIDSRGDIVAAVNHALVATGRAPLPGQVIVRYVGDGARALCARAARLPETSESVEELLRHFLEYYARHPLDFTRWMPGAQEMLERLSDLGDLAICICTNKPRSTTDAVLAALGVGARFRAVVAGGDVADKKPDPAPLLHLAARLGVQPHKMVMVGDGPQDIECARRAGARSIAVLGGFASQDELLDARPDVLLRTMGELWDVLRRWRDATVRLSTVR</sequence>
<dbReference type="SFLD" id="SFLDS00003">
    <property type="entry name" value="Haloacid_Dehalogenase"/>
    <property type="match status" value="1"/>
</dbReference>
<dbReference type="EMBL" id="JAQNDK010000002">
    <property type="protein sequence ID" value="MDC0679618.1"/>
    <property type="molecule type" value="Genomic_DNA"/>
</dbReference>
<evidence type="ECO:0000256" key="2">
    <source>
        <dbReference type="ARBA" id="ARBA00004818"/>
    </source>
</evidence>
<proteinExistence type="inferred from homology"/>
<dbReference type="InterPro" id="IPR050155">
    <property type="entry name" value="HAD-like_hydrolase_sf"/>
</dbReference>
<accession>A0ABT5BZN5</accession>
<evidence type="ECO:0000256" key="3">
    <source>
        <dbReference type="ARBA" id="ARBA00006171"/>
    </source>
</evidence>
<protein>
    <recommendedName>
        <fullName evidence="4">phosphoglycolate phosphatase</fullName>
        <ecNumber evidence="4">3.1.3.18</ecNumber>
    </recommendedName>
</protein>
<dbReference type="InterPro" id="IPR023198">
    <property type="entry name" value="PGP-like_dom2"/>
</dbReference>
<dbReference type="RefSeq" id="WP_272096615.1">
    <property type="nucleotide sequence ID" value="NZ_JAQNDK010000002.1"/>
</dbReference>
<evidence type="ECO:0000313" key="5">
    <source>
        <dbReference type="EMBL" id="MDC0679618.1"/>
    </source>
</evidence>
<dbReference type="Pfam" id="PF13419">
    <property type="entry name" value="HAD_2"/>
    <property type="match status" value="1"/>
</dbReference>
<dbReference type="Proteomes" id="UP001217485">
    <property type="component" value="Unassembled WGS sequence"/>
</dbReference>
<comment type="pathway">
    <text evidence="2">Organic acid metabolism; glycolate biosynthesis; glycolate from 2-phosphoglycolate: step 1/1.</text>
</comment>
<dbReference type="PANTHER" id="PTHR43434:SF1">
    <property type="entry name" value="PHOSPHOGLYCOLATE PHOSPHATASE"/>
    <property type="match status" value="1"/>
</dbReference>
<dbReference type="EC" id="3.1.3.18" evidence="4"/>
<dbReference type="PANTHER" id="PTHR43434">
    <property type="entry name" value="PHOSPHOGLYCOLATE PHOSPHATASE"/>
    <property type="match status" value="1"/>
</dbReference>
<dbReference type="NCBIfam" id="TIGR01549">
    <property type="entry name" value="HAD-SF-IA-v1"/>
    <property type="match status" value="1"/>
</dbReference>
<dbReference type="SUPFAM" id="SSF56784">
    <property type="entry name" value="HAD-like"/>
    <property type="match status" value="1"/>
</dbReference>
<evidence type="ECO:0000256" key="4">
    <source>
        <dbReference type="ARBA" id="ARBA00013078"/>
    </source>
</evidence>
<name>A0ABT5BZN5_9BACT</name>
<dbReference type="Gene3D" id="3.40.50.1000">
    <property type="entry name" value="HAD superfamily/HAD-like"/>
    <property type="match status" value="1"/>
</dbReference>